<keyword evidence="2" id="KW-0808">Transferase</keyword>
<gene>
    <name evidence="2" type="primary">LIN1_98</name>
    <name evidence="2" type="ORF">CK203_072198</name>
</gene>
<keyword evidence="2" id="KW-0548">Nucleotidyltransferase</keyword>
<evidence type="ECO:0000313" key="3">
    <source>
        <dbReference type="Proteomes" id="UP000288805"/>
    </source>
</evidence>
<dbReference type="SUPFAM" id="SSF56672">
    <property type="entry name" value="DNA/RNA polymerases"/>
    <property type="match status" value="1"/>
</dbReference>
<proteinExistence type="predicted"/>
<dbReference type="PROSITE" id="PS50878">
    <property type="entry name" value="RT_POL"/>
    <property type="match status" value="1"/>
</dbReference>
<dbReference type="AlphaFoldDB" id="A0A438BVI0"/>
<reference evidence="2 3" key="1">
    <citation type="journal article" date="2018" name="PLoS Genet.">
        <title>Population sequencing reveals clonal diversity and ancestral inbreeding in the grapevine cultivar Chardonnay.</title>
        <authorList>
            <person name="Roach M.J."/>
            <person name="Johnson D.L."/>
            <person name="Bohlmann J."/>
            <person name="van Vuuren H.J."/>
            <person name="Jones S.J."/>
            <person name="Pretorius I.S."/>
            <person name="Schmidt S.A."/>
            <person name="Borneman A.R."/>
        </authorList>
    </citation>
    <scope>NUCLEOTIDE SEQUENCE [LARGE SCALE GENOMIC DNA]</scope>
    <source>
        <strain evidence="3">cv. Chardonnay</strain>
        <tissue evidence="2">Leaf</tissue>
    </source>
</reference>
<dbReference type="SUPFAM" id="SSF56219">
    <property type="entry name" value="DNase I-like"/>
    <property type="match status" value="1"/>
</dbReference>
<dbReference type="Proteomes" id="UP000288805">
    <property type="component" value="Unassembled WGS sequence"/>
</dbReference>
<dbReference type="EMBL" id="QGNW01002610">
    <property type="protein sequence ID" value="RVW14907.1"/>
    <property type="molecule type" value="Genomic_DNA"/>
</dbReference>
<dbReference type="Pfam" id="PF00078">
    <property type="entry name" value="RVT_1"/>
    <property type="match status" value="1"/>
</dbReference>
<dbReference type="InterPro" id="IPR000477">
    <property type="entry name" value="RT_dom"/>
</dbReference>
<dbReference type="CDD" id="cd01650">
    <property type="entry name" value="RT_nLTR_like"/>
    <property type="match status" value="1"/>
</dbReference>
<name>A0A438BVI0_VITVI</name>
<organism evidence="2 3">
    <name type="scientific">Vitis vinifera</name>
    <name type="common">Grape</name>
    <dbReference type="NCBI Taxonomy" id="29760"/>
    <lineage>
        <taxon>Eukaryota</taxon>
        <taxon>Viridiplantae</taxon>
        <taxon>Streptophyta</taxon>
        <taxon>Embryophyta</taxon>
        <taxon>Tracheophyta</taxon>
        <taxon>Spermatophyta</taxon>
        <taxon>Magnoliopsida</taxon>
        <taxon>eudicotyledons</taxon>
        <taxon>Gunneridae</taxon>
        <taxon>Pentapetalae</taxon>
        <taxon>rosids</taxon>
        <taxon>Vitales</taxon>
        <taxon>Vitaceae</taxon>
        <taxon>Viteae</taxon>
        <taxon>Vitis</taxon>
    </lineage>
</organism>
<dbReference type="PANTHER" id="PTHR33116:SF78">
    <property type="entry name" value="OS12G0587133 PROTEIN"/>
    <property type="match status" value="1"/>
</dbReference>
<dbReference type="GO" id="GO:0003964">
    <property type="term" value="F:RNA-directed DNA polymerase activity"/>
    <property type="evidence" value="ECO:0007669"/>
    <property type="project" value="UniProtKB-KW"/>
</dbReference>
<dbReference type="PANTHER" id="PTHR33116">
    <property type="entry name" value="REVERSE TRANSCRIPTASE ZINC-BINDING DOMAIN-CONTAINING PROTEIN-RELATED-RELATED"/>
    <property type="match status" value="1"/>
</dbReference>
<comment type="caution">
    <text evidence="2">The sequence shown here is derived from an EMBL/GenBank/DDBJ whole genome shotgun (WGS) entry which is preliminary data.</text>
</comment>
<evidence type="ECO:0000259" key="1">
    <source>
        <dbReference type="PROSITE" id="PS50878"/>
    </source>
</evidence>
<accession>A0A438BVI0</accession>
<sequence>MVFKVWLTNDALAAEASRYESNFVEVGGVRDFISSSSSSGCERALVVRGSSGLDETVVGVRYQTPLCAMMKDGSPWMMDSVKENSKGNNMSDVVEVMQERVDLGNKWDECSLVKFSKALGFSTEGVEGEILQLLLKLKTRRDQGKKKGTLGLTRFDREVKKLECSINYDGVVRSLGVGRFLEWGDLDARGAAREVVVFWDNRVLELMGLEVGLFSISCRFKNVEDGFRWTFSRVYGPTLKRYREAFWEELRAIRGLWTDPWCIGGDFNMIRFPNERIRGGRVSSSMRRFSEVIDELELRDLPLQGGPFTWSGGVRRGPVPFRFENMWLQEEGFKDLLGGWWQGLRFSGSFSFILAEKLKALKVILKSWNKEVFGKVGVNKKLALDKVDFWDNQEKGRVLSMEELEARKEAKENFEKWVLMEEISWRQKSREVNGTWLTEEQEIKGGVVGAFKNLLTDPGEWHPSMDGLAFNRIDGEEAARLEEAFIEEEVFSALSDMNGDKAPGPDGFSLSFWQFNWEFVKVEVMGFFKEFHERGRFVRSLNSTFLVLIPKKAGAEDLRDFRQISLVGGLYKLLAKVLANRLKKVMGKVVSSAQNAFVEGRQILDAALIANEAIDSMLKSKENGVLCKLDIEKAYDHLNWNFLLSVLRRMGFGERWIGWISWCISTATFSVLINGTPEGFFNKSRGLRQGDPLSPYLFVIGMEAFSRLIHRAMRGGFLSGCKINGRRGDGTLVSHLLFADDTLVFCDSSQDQMTYLSWLLMWFEALSGLRINLDKSEILPVGRVENLELLALEIGCKVGRLPTSYLGIPLGANHKSVAVWDGVEERFRKRLAKWKRQFISKGGRMTLIRSTLSRGALEKKPHLVKWDTVCLDKSKGGLGVRRLSILNRALLCKWNWCFANERDNLWRRVISRKFGEEEGGWYSKEVREGFGVGFWKDIRKEGALLQNRVGFSVGNGRRVKFWKDNWCGNSTLCNSFPSLYAFASYKEAWIDEMWDHSGGEEVWSPRFSRPFNDWEVEEVERLLVIIRGRRLNPLAEDCLLWKETKDEIFSVKSLYSILDSRRGVLFPINIIWNPCVPTKCSKARVLWELLFALFGVSWVLPYLVRDTLSGWSDFNMGKKRRKVWKAAPLCIFWVVWKERNRIAFDNEELSMNRLKNSLVCNLWVWSKPVVNEGPLSLLGFFDWLGAR</sequence>
<dbReference type="InterPro" id="IPR043502">
    <property type="entry name" value="DNA/RNA_pol_sf"/>
</dbReference>
<feature type="domain" description="Reverse transcriptase" evidence="1">
    <location>
        <begin position="530"/>
        <end position="810"/>
    </location>
</feature>
<dbReference type="InterPro" id="IPR036691">
    <property type="entry name" value="Endo/exonu/phosph_ase_sf"/>
</dbReference>
<protein>
    <submittedName>
        <fullName evidence="2">LINE-1 reverse transcriptase-like</fullName>
    </submittedName>
</protein>
<keyword evidence="2" id="KW-0695">RNA-directed DNA polymerase</keyword>
<dbReference type="Gene3D" id="3.60.10.10">
    <property type="entry name" value="Endonuclease/exonuclease/phosphatase"/>
    <property type="match status" value="1"/>
</dbReference>
<evidence type="ECO:0000313" key="2">
    <source>
        <dbReference type="EMBL" id="RVW14907.1"/>
    </source>
</evidence>